<keyword evidence="4" id="KW-1185">Reference proteome</keyword>
<dbReference type="EMBL" id="AP019695">
    <property type="protein sequence ID" value="BBK23055.1"/>
    <property type="molecule type" value="Genomic_DNA"/>
</dbReference>
<evidence type="ECO:0000256" key="1">
    <source>
        <dbReference type="SAM" id="Phobius"/>
    </source>
</evidence>
<organism evidence="3 4">
    <name type="scientific">Amedibacterium intestinale</name>
    <dbReference type="NCBI Taxonomy" id="2583452"/>
    <lineage>
        <taxon>Bacteria</taxon>
        <taxon>Bacillati</taxon>
        <taxon>Bacillota</taxon>
        <taxon>Erysipelotrichia</taxon>
        <taxon>Erysipelotrichales</taxon>
        <taxon>Erysipelotrichaceae</taxon>
        <taxon>Amedibacterium</taxon>
    </lineage>
</organism>
<name>A0A6N4TKW2_9FIRM</name>
<dbReference type="SUPFAM" id="SSF51261">
    <property type="entry name" value="Duplicated hybrid motif"/>
    <property type="match status" value="1"/>
</dbReference>
<keyword evidence="1" id="KW-0812">Transmembrane</keyword>
<evidence type="ECO:0000313" key="4">
    <source>
        <dbReference type="Proteomes" id="UP000464754"/>
    </source>
</evidence>
<proteinExistence type="predicted"/>
<keyword evidence="1" id="KW-1133">Transmembrane helix</keyword>
<keyword evidence="1" id="KW-0472">Membrane</keyword>
<gene>
    <name evidence="3" type="ORF">Aargi30884_19580</name>
</gene>
<dbReference type="PANTHER" id="PTHR21666:SF291">
    <property type="entry name" value="STAGE II SPORULATION PROTEIN Q"/>
    <property type="match status" value="1"/>
</dbReference>
<dbReference type="Proteomes" id="UP000464754">
    <property type="component" value="Chromosome"/>
</dbReference>
<dbReference type="AlphaFoldDB" id="A0A6N4TKW2"/>
<evidence type="ECO:0000313" key="3">
    <source>
        <dbReference type="EMBL" id="BBK23055.1"/>
    </source>
</evidence>
<dbReference type="InterPro" id="IPR050570">
    <property type="entry name" value="Cell_wall_metabolism_enzyme"/>
</dbReference>
<feature type="transmembrane region" description="Helical" evidence="1">
    <location>
        <begin position="15"/>
        <end position="35"/>
    </location>
</feature>
<sequence>MYSYVKERKLSKKKLLISLSCLLIAGCGLISYRFYHQQQNKKDSAVFQEETLPVLALPDAQQKGVKPFSVDAQVVLDYYDGKESEINNITQFEGVYRGNQGIDYALNDQVFEVQAVFSGEVSDVRNDELFGNTVVIQSGDLIITYQSLDAIQVKKGEHIEQKQTIGTAGKNIYNKDLGNHVHIVTQVNGKLVDPETIYDKTLEELK</sequence>
<dbReference type="InterPro" id="IPR016047">
    <property type="entry name" value="M23ase_b-sheet_dom"/>
</dbReference>
<protein>
    <recommendedName>
        <fullName evidence="2">M23ase beta-sheet core domain-containing protein</fullName>
    </recommendedName>
</protein>
<dbReference type="InterPro" id="IPR011055">
    <property type="entry name" value="Dup_hybrid_motif"/>
</dbReference>
<dbReference type="RefSeq" id="WP_115716407.1">
    <property type="nucleotide sequence ID" value="NZ_AP019695.1"/>
</dbReference>
<reference evidence="4" key="1">
    <citation type="submission" date="2019-05" db="EMBL/GenBank/DDBJ databases">
        <title>Complete genome sequencing of Absiella argi strain JCM 30884.</title>
        <authorList>
            <person name="Sakamoto M."/>
            <person name="Murakami T."/>
            <person name="Mori H."/>
        </authorList>
    </citation>
    <scope>NUCLEOTIDE SEQUENCE [LARGE SCALE GENOMIC DNA]</scope>
    <source>
        <strain evidence="4">JCM 30884</strain>
    </source>
</reference>
<dbReference type="Gene3D" id="2.70.70.10">
    <property type="entry name" value="Glucose Permease (Domain IIA)"/>
    <property type="match status" value="1"/>
</dbReference>
<evidence type="ECO:0000259" key="2">
    <source>
        <dbReference type="Pfam" id="PF01551"/>
    </source>
</evidence>
<dbReference type="CDD" id="cd12797">
    <property type="entry name" value="M23_peptidase"/>
    <property type="match status" value="1"/>
</dbReference>
<feature type="domain" description="M23ase beta-sheet core" evidence="2">
    <location>
        <begin position="98"/>
        <end position="194"/>
    </location>
</feature>
<dbReference type="PANTHER" id="PTHR21666">
    <property type="entry name" value="PEPTIDASE-RELATED"/>
    <property type="match status" value="1"/>
</dbReference>
<dbReference type="Pfam" id="PF01551">
    <property type="entry name" value="Peptidase_M23"/>
    <property type="match status" value="1"/>
</dbReference>
<accession>A0A6N4TKW2</accession>
<dbReference type="PROSITE" id="PS51257">
    <property type="entry name" value="PROKAR_LIPOPROTEIN"/>
    <property type="match status" value="1"/>
</dbReference>
<dbReference type="KEGG" id="aarg:Aargi30884_19580"/>
<dbReference type="GO" id="GO:0004222">
    <property type="term" value="F:metalloendopeptidase activity"/>
    <property type="evidence" value="ECO:0007669"/>
    <property type="project" value="TreeGrafter"/>
</dbReference>